<feature type="non-terminal residue" evidence="1">
    <location>
        <position position="1"/>
    </location>
</feature>
<name>A0AAD4BL70_BOLED</name>
<accession>A0AAD4BL70</accession>
<gene>
    <name evidence="1" type="ORF">L210DRAFT_3454998</name>
</gene>
<dbReference type="AlphaFoldDB" id="A0AAD4BL70"/>
<keyword evidence="2" id="KW-1185">Reference proteome</keyword>
<comment type="caution">
    <text evidence="1">The sequence shown here is derived from an EMBL/GenBank/DDBJ whole genome shotgun (WGS) entry which is preliminary data.</text>
</comment>
<reference evidence="1" key="2">
    <citation type="journal article" date="2020" name="Nat. Commun.">
        <title>Large-scale genome sequencing of mycorrhizal fungi provides insights into the early evolution of symbiotic traits.</title>
        <authorList>
            <person name="Miyauchi S."/>
            <person name="Kiss E."/>
            <person name="Kuo A."/>
            <person name="Drula E."/>
            <person name="Kohler A."/>
            <person name="Sanchez-Garcia M."/>
            <person name="Morin E."/>
            <person name="Andreopoulos B."/>
            <person name="Barry K.W."/>
            <person name="Bonito G."/>
            <person name="Buee M."/>
            <person name="Carver A."/>
            <person name="Chen C."/>
            <person name="Cichocki N."/>
            <person name="Clum A."/>
            <person name="Culley D."/>
            <person name="Crous P.W."/>
            <person name="Fauchery L."/>
            <person name="Girlanda M."/>
            <person name="Hayes R.D."/>
            <person name="Keri Z."/>
            <person name="LaButti K."/>
            <person name="Lipzen A."/>
            <person name="Lombard V."/>
            <person name="Magnuson J."/>
            <person name="Maillard F."/>
            <person name="Murat C."/>
            <person name="Nolan M."/>
            <person name="Ohm R.A."/>
            <person name="Pangilinan J."/>
            <person name="Pereira M.F."/>
            <person name="Perotto S."/>
            <person name="Peter M."/>
            <person name="Pfister S."/>
            <person name="Riley R."/>
            <person name="Sitrit Y."/>
            <person name="Stielow J.B."/>
            <person name="Szollosi G."/>
            <person name="Zifcakova L."/>
            <person name="Stursova M."/>
            <person name="Spatafora J.W."/>
            <person name="Tedersoo L."/>
            <person name="Vaario L.M."/>
            <person name="Yamada A."/>
            <person name="Yan M."/>
            <person name="Wang P."/>
            <person name="Xu J."/>
            <person name="Bruns T."/>
            <person name="Baldrian P."/>
            <person name="Vilgalys R."/>
            <person name="Dunand C."/>
            <person name="Henrissat B."/>
            <person name="Grigoriev I.V."/>
            <person name="Hibbett D."/>
            <person name="Nagy L.G."/>
            <person name="Martin F.M."/>
        </authorList>
    </citation>
    <scope>NUCLEOTIDE SEQUENCE</scope>
    <source>
        <strain evidence="1">BED1</strain>
    </source>
</reference>
<dbReference type="Proteomes" id="UP001194468">
    <property type="component" value="Unassembled WGS sequence"/>
</dbReference>
<proteinExistence type="predicted"/>
<organism evidence="1 2">
    <name type="scientific">Boletus edulis BED1</name>
    <dbReference type="NCBI Taxonomy" id="1328754"/>
    <lineage>
        <taxon>Eukaryota</taxon>
        <taxon>Fungi</taxon>
        <taxon>Dikarya</taxon>
        <taxon>Basidiomycota</taxon>
        <taxon>Agaricomycotina</taxon>
        <taxon>Agaricomycetes</taxon>
        <taxon>Agaricomycetidae</taxon>
        <taxon>Boletales</taxon>
        <taxon>Boletineae</taxon>
        <taxon>Boletaceae</taxon>
        <taxon>Boletoideae</taxon>
        <taxon>Boletus</taxon>
    </lineage>
</organism>
<sequence length="124" mass="13532">SSQPIRLHRTLLPWYFTHLCTRVTCTCQVSCKLVLFVEGRLEGSEKYDPDDRTDSVPPSFVRLYLCNDPTPSNNLVGQLGTLVDSYSISPTRGGTHAEKAVVCTAESQPASIIGPGLVQTCECS</sequence>
<evidence type="ECO:0000313" key="2">
    <source>
        <dbReference type="Proteomes" id="UP001194468"/>
    </source>
</evidence>
<reference evidence="1" key="1">
    <citation type="submission" date="2019-10" db="EMBL/GenBank/DDBJ databases">
        <authorList>
            <consortium name="DOE Joint Genome Institute"/>
            <person name="Kuo A."/>
            <person name="Miyauchi S."/>
            <person name="Kiss E."/>
            <person name="Drula E."/>
            <person name="Kohler A."/>
            <person name="Sanchez-Garcia M."/>
            <person name="Andreopoulos B."/>
            <person name="Barry K.W."/>
            <person name="Bonito G."/>
            <person name="Buee M."/>
            <person name="Carver A."/>
            <person name="Chen C."/>
            <person name="Cichocki N."/>
            <person name="Clum A."/>
            <person name="Culley D."/>
            <person name="Crous P.W."/>
            <person name="Fauchery L."/>
            <person name="Girlanda M."/>
            <person name="Hayes R."/>
            <person name="Keri Z."/>
            <person name="LaButti K."/>
            <person name="Lipzen A."/>
            <person name="Lombard V."/>
            <person name="Magnuson J."/>
            <person name="Maillard F."/>
            <person name="Morin E."/>
            <person name="Murat C."/>
            <person name="Nolan M."/>
            <person name="Ohm R."/>
            <person name="Pangilinan J."/>
            <person name="Pereira M."/>
            <person name="Perotto S."/>
            <person name="Peter M."/>
            <person name="Riley R."/>
            <person name="Sitrit Y."/>
            <person name="Stielow B."/>
            <person name="Szollosi G."/>
            <person name="Zifcakova L."/>
            <person name="Stursova M."/>
            <person name="Spatafora J.W."/>
            <person name="Tedersoo L."/>
            <person name="Vaario L.-M."/>
            <person name="Yamada A."/>
            <person name="Yan M."/>
            <person name="Wang P."/>
            <person name="Xu J."/>
            <person name="Bruns T."/>
            <person name="Baldrian P."/>
            <person name="Vilgalys R."/>
            <person name="Henrissat B."/>
            <person name="Grigoriev I.V."/>
            <person name="Hibbett D."/>
            <person name="Nagy L.G."/>
            <person name="Martin F.M."/>
        </authorList>
    </citation>
    <scope>NUCLEOTIDE SEQUENCE</scope>
    <source>
        <strain evidence="1">BED1</strain>
    </source>
</reference>
<evidence type="ECO:0000313" key="1">
    <source>
        <dbReference type="EMBL" id="KAF8433229.1"/>
    </source>
</evidence>
<dbReference type="EMBL" id="WHUW01000035">
    <property type="protein sequence ID" value="KAF8433229.1"/>
    <property type="molecule type" value="Genomic_DNA"/>
</dbReference>
<protein>
    <submittedName>
        <fullName evidence="1">Uncharacterized protein</fullName>
    </submittedName>
</protein>